<proteinExistence type="predicted"/>
<keyword evidence="1" id="KW-0812">Transmembrane</keyword>
<evidence type="ECO:0000256" key="1">
    <source>
        <dbReference type="SAM" id="Phobius"/>
    </source>
</evidence>
<feature type="transmembrane region" description="Helical" evidence="1">
    <location>
        <begin position="86"/>
        <end position="106"/>
    </location>
</feature>
<sequence>MNVTSLSLAYFFLGLFFVSIIFSFYFKILFIRTNPGNTHRDKIIGSMKDPISWRSRNNRTAYISMFWAFVSLAVFVYLKFFHKAGLINIIYVFAYVALAALSIIFLGKLKKEVKQK</sequence>
<dbReference type="OrthoDB" id="1934060at2"/>
<dbReference type="STRING" id="1121316.SAMN02745207_00528"/>
<evidence type="ECO:0000313" key="3">
    <source>
        <dbReference type="Proteomes" id="UP000184447"/>
    </source>
</evidence>
<accession>A0A1M5RH82</accession>
<gene>
    <name evidence="2" type="ORF">SAMN02745207_00528</name>
</gene>
<dbReference type="AlphaFoldDB" id="A0A1M5RH82"/>
<dbReference type="RefSeq" id="WP_073336718.1">
    <property type="nucleotide sequence ID" value="NZ_FQXM01000003.1"/>
</dbReference>
<keyword evidence="3" id="KW-1185">Reference proteome</keyword>
<evidence type="ECO:0000313" key="2">
    <source>
        <dbReference type="EMBL" id="SHH25568.1"/>
    </source>
</evidence>
<reference evidence="2 3" key="1">
    <citation type="submission" date="2016-11" db="EMBL/GenBank/DDBJ databases">
        <authorList>
            <person name="Jaros S."/>
            <person name="Januszkiewicz K."/>
            <person name="Wedrychowicz H."/>
        </authorList>
    </citation>
    <scope>NUCLEOTIDE SEQUENCE [LARGE SCALE GENOMIC DNA]</scope>
    <source>
        <strain evidence="2 3">DSM 8605</strain>
    </source>
</reference>
<keyword evidence="1" id="KW-0472">Membrane</keyword>
<dbReference type="EMBL" id="FQXM01000003">
    <property type="protein sequence ID" value="SHH25568.1"/>
    <property type="molecule type" value="Genomic_DNA"/>
</dbReference>
<dbReference type="Proteomes" id="UP000184447">
    <property type="component" value="Unassembled WGS sequence"/>
</dbReference>
<protein>
    <recommendedName>
        <fullName evidence="4">SdpI/YhfL protein family protein</fullName>
    </recommendedName>
</protein>
<feature type="transmembrane region" description="Helical" evidence="1">
    <location>
        <begin position="6"/>
        <end position="30"/>
    </location>
</feature>
<feature type="transmembrane region" description="Helical" evidence="1">
    <location>
        <begin position="61"/>
        <end position="80"/>
    </location>
</feature>
<keyword evidence="1" id="KW-1133">Transmembrane helix</keyword>
<organism evidence="2 3">
    <name type="scientific">Clostridium grantii DSM 8605</name>
    <dbReference type="NCBI Taxonomy" id="1121316"/>
    <lineage>
        <taxon>Bacteria</taxon>
        <taxon>Bacillati</taxon>
        <taxon>Bacillota</taxon>
        <taxon>Clostridia</taxon>
        <taxon>Eubacteriales</taxon>
        <taxon>Clostridiaceae</taxon>
        <taxon>Clostridium</taxon>
    </lineage>
</organism>
<name>A0A1M5RH82_9CLOT</name>
<evidence type="ECO:0008006" key="4">
    <source>
        <dbReference type="Google" id="ProtNLM"/>
    </source>
</evidence>